<dbReference type="PROSITE" id="PS50011">
    <property type="entry name" value="PROTEIN_KINASE_DOM"/>
    <property type="match status" value="1"/>
</dbReference>
<dbReference type="InterPro" id="IPR011009">
    <property type="entry name" value="Kinase-like_dom_sf"/>
</dbReference>
<organism evidence="2">
    <name type="scientific">viral metagenome</name>
    <dbReference type="NCBI Taxonomy" id="1070528"/>
    <lineage>
        <taxon>unclassified sequences</taxon>
        <taxon>metagenomes</taxon>
        <taxon>organismal metagenomes</taxon>
    </lineage>
</organism>
<dbReference type="SUPFAM" id="SSF56112">
    <property type="entry name" value="Protein kinase-like (PK-like)"/>
    <property type="match status" value="1"/>
</dbReference>
<name>A0A6C0K934_9ZZZZ</name>
<reference evidence="2" key="1">
    <citation type="journal article" date="2020" name="Nature">
        <title>Giant virus diversity and host interactions through global metagenomics.</title>
        <authorList>
            <person name="Schulz F."/>
            <person name="Roux S."/>
            <person name="Paez-Espino D."/>
            <person name="Jungbluth S."/>
            <person name="Walsh D.A."/>
            <person name="Denef V.J."/>
            <person name="McMahon K.D."/>
            <person name="Konstantinidis K.T."/>
            <person name="Eloe-Fadrosh E.A."/>
            <person name="Kyrpides N.C."/>
            <person name="Woyke T."/>
        </authorList>
    </citation>
    <scope>NUCLEOTIDE SEQUENCE</scope>
    <source>
        <strain evidence="2">GVMAG-S-1101178-73</strain>
    </source>
</reference>
<accession>A0A6C0K934</accession>
<protein>
    <recommendedName>
        <fullName evidence="1">Protein kinase domain-containing protein</fullName>
    </recommendedName>
</protein>
<dbReference type="EMBL" id="MN740823">
    <property type="protein sequence ID" value="QHU13671.1"/>
    <property type="molecule type" value="Genomic_DNA"/>
</dbReference>
<dbReference type="GO" id="GO:0005524">
    <property type="term" value="F:ATP binding"/>
    <property type="evidence" value="ECO:0007669"/>
    <property type="project" value="InterPro"/>
</dbReference>
<evidence type="ECO:0000259" key="1">
    <source>
        <dbReference type="PROSITE" id="PS50011"/>
    </source>
</evidence>
<feature type="domain" description="Protein kinase" evidence="1">
    <location>
        <begin position="118"/>
        <end position="413"/>
    </location>
</feature>
<sequence>MRGNTVIDDLSLAIQKRECNKIIKKVRSGNLRLAKFPSYTSCMRIFTKDIKPLKPQAKRGGDLKGSVSSTANAEHTLINRIKNFNMLQTQLSQLKEEECLEKKTFADGASGYTIRNIINLEKRMGSKSRNSSVYLTTISGVPKTNPIVAKVMLYNTNNILEVDLMTMITNSIILKGISKHFLMTFGDCVCAKRIAKKLRYMSINELADGDLKMLIEIKDVVEDTELMFNMLIQIYISIATYHNLVGFVHRDTHFGNFLYQTNSEKGYYHYTFQGKDYYLKSCKYNMMIYDYGFSKKIDSPDDAEGTIKKKEAIFNDYQKIIHAFIMRKSKGWISLTNIPSYKETNYKMIWIANMLDVYIQKELTYHASQSSSSFAALIFSNLLQDVFLKYAPNSMFISQRPPNVINQIPFRID</sequence>
<dbReference type="AlphaFoldDB" id="A0A6C0K934"/>
<dbReference type="InterPro" id="IPR000719">
    <property type="entry name" value="Prot_kinase_dom"/>
</dbReference>
<evidence type="ECO:0000313" key="2">
    <source>
        <dbReference type="EMBL" id="QHU13671.1"/>
    </source>
</evidence>
<dbReference type="Gene3D" id="1.10.510.10">
    <property type="entry name" value="Transferase(Phosphotransferase) domain 1"/>
    <property type="match status" value="1"/>
</dbReference>
<dbReference type="GO" id="GO:0004672">
    <property type="term" value="F:protein kinase activity"/>
    <property type="evidence" value="ECO:0007669"/>
    <property type="project" value="InterPro"/>
</dbReference>
<proteinExistence type="predicted"/>